<keyword evidence="3 10" id="KW-0812">Transmembrane</keyword>
<feature type="transmembrane region" description="Helical" evidence="10">
    <location>
        <begin position="97"/>
        <end position="120"/>
    </location>
</feature>
<evidence type="ECO:0000256" key="8">
    <source>
        <dbReference type="ARBA" id="ARBA00035585"/>
    </source>
</evidence>
<keyword evidence="10" id="KW-0406">Ion transport</keyword>
<feature type="transmembrane region" description="Helical" evidence="10">
    <location>
        <begin position="35"/>
        <end position="54"/>
    </location>
</feature>
<reference evidence="11 12" key="1">
    <citation type="submission" date="2023-07" db="EMBL/GenBank/DDBJ databases">
        <title>Protaetiibacter sp. nov WY-16 isolated from soil.</title>
        <authorList>
            <person name="Liu B."/>
            <person name="Wan Y."/>
        </authorList>
    </citation>
    <scope>NUCLEOTIDE SEQUENCE [LARGE SCALE GENOMIC DNA]</scope>
    <source>
        <strain evidence="11 12">WY-16</strain>
    </source>
</reference>
<gene>
    <name evidence="10 11" type="primary">crcB</name>
    <name evidence="10" type="synonym">fluC</name>
    <name evidence="11" type="ORF">Q5716_12150</name>
</gene>
<sequence>MTPAVIVTVLLAGALGALARYGVSRALATRPRFPWAVLLVNVVGSAIGGIVLGLAEAGAVSPEWRLILLTGFCGGLTTFSTFSVETVQLVLDGRGRAAIVSVGANLVLGIAAAAIGYLIAR</sequence>
<dbReference type="PANTHER" id="PTHR28259">
    <property type="entry name" value="FLUORIDE EXPORT PROTEIN 1-RELATED"/>
    <property type="match status" value="1"/>
</dbReference>
<keyword evidence="5 10" id="KW-0472">Membrane</keyword>
<keyword evidence="10" id="KW-0915">Sodium</keyword>
<comment type="subcellular location">
    <subcellularLocation>
        <location evidence="1 10">Cell membrane</location>
        <topology evidence="1 10">Multi-pass membrane protein</topology>
    </subcellularLocation>
</comment>
<feature type="binding site" evidence="10">
    <location>
        <position position="74"/>
    </location>
    <ligand>
        <name>Na(+)</name>
        <dbReference type="ChEBI" id="CHEBI:29101"/>
        <note>structural</note>
    </ligand>
</feature>
<dbReference type="InterPro" id="IPR003691">
    <property type="entry name" value="FluC"/>
</dbReference>
<keyword evidence="4 10" id="KW-1133">Transmembrane helix</keyword>
<evidence type="ECO:0000256" key="1">
    <source>
        <dbReference type="ARBA" id="ARBA00004651"/>
    </source>
</evidence>
<evidence type="ECO:0000256" key="6">
    <source>
        <dbReference type="ARBA" id="ARBA00023303"/>
    </source>
</evidence>
<feature type="transmembrane region" description="Helical" evidence="10">
    <location>
        <begin position="66"/>
        <end position="91"/>
    </location>
</feature>
<evidence type="ECO:0000256" key="5">
    <source>
        <dbReference type="ARBA" id="ARBA00023136"/>
    </source>
</evidence>
<comment type="function">
    <text evidence="9 10">Fluoride-specific ion channel. Important for reducing fluoride concentration in the cell, thus reducing its toxicity.</text>
</comment>
<protein>
    <recommendedName>
        <fullName evidence="10">Fluoride-specific ion channel FluC</fullName>
    </recommendedName>
</protein>
<dbReference type="PANTHER" id="PTHR28259:SF1">
    <property type="entry name" value="FLUORIDE EXPORT PROTEIN 1-RELATED"/>
    <property type="match status" value="1"/>
</dbReference>
<evidence type="ECO:0000256" key="3">
    <source>
        <dbReference type="ARBA" id="ARBA00022692"/>
    </source>
</evidence>
<keyword evidence="10" id="KW-0813">Transport</keyword>
<feature type="binding site" evidence="10">
    <location>
        <position position="77"/>
    </location>
    <ligand>
        <name>Na(+)</name>
        <dbReference type="ChEBI" id="CHEBI:29101"/>
        <note>structural</note>
    </ligand>
</feature>
<dbReference type="RefSeq" id="WP_305003411.1">
    <property type="nucleotide sequence ID" value="NZ_JAUQUB010000003.1"/>
</dbReference>
<dbReference type="Pfam" id="PF02537">
    <property type="entry name" value="CRCB"/>
    <property type="match status" value="1"/>
</dbReference>
<organism evidence="11 12">
    <name type="scientific">Antiquaquibacter soli</name>
    <dbReference type="NCBI Taxonomy" id="3064523"/>
    <lineage>
        <taxon>Bacteria</taxon>
        <taxon>Bacillati</taxon>
        <taxon>Actinomycetota</taxon>
        <taxon>Actinomycetes</taxon>
        <taxon>Micrococcales</taxon>
        <taxon>Microbacteriaceae</taxon>
        <taxon>Antiquaquibacter</taxon>
    </lineage>
</organism>
<comment type="similarity">
    <text evidence="7 10">Belongs to the fluoride channel Fluc/FEX (TC 1.A.43) family.</text>
</comment>
<dbReference type="Proteomes" id="UP001241072">
    <property type="component" value="Unassembled WGS sequence"/>
</dbReference>
<comment type="activity regulation">
    <text evidence="10">Na(+) is not transported, but it plays an essential structural role and its presence is essential for fluoride channel function.</text>
</comment>
<evidence type="ECO:0000256" key="4">
    <source>
        <dbReference type="ARBA" id="ARBA00022989"/>
    </source>
</evidence>
<proteinExistence type="inferred from homology"/>
<evidence type="ECO:0000256" key="10">
    <source>
        <dbReference type="HAMAP-Rule" id="MF_00454"/>
    </source>
</evidence>
<dbReference type="HAMAP" id="MF_00454">
    <property type="entry name" value="FluC"/>
    <property type="match status" value="1"/>
</dbReference>
<comment type="caution">
    <text evidence="11">The sequence shown here is derived from an EMBL/GenBank/DDBJ whole genome shotgun (WGS) entry which is preliminary data.</text>
</comment>
<evidence type="ECO:0000256" key="7">
    <source>
        <dbReference type="ARBA" id="ARBA00035120"/>
    </source>
</evidence>
<keyword evidence="10" id="KW-0479">Metal-binding</keyword>
<evidence type="ECO:0000256" key="2">
    <source>
        <dbReference type="ARBA" id="ARBA00022475"/>
    </source>
</evidence>
<dbReference type="EMBL" id="JAUQUB010000003">
    <property type="protein sequence ID" value="MDO7882980.1"/>
    <property type="molecule type" value="Genomic_DNA"/>
</dbReference>
<comment type="catalytic activity">
    <reaction evidence="8">
        <text>fluoride(in) = fluoride(out)</text>
        <dbReference type="Rhea" id="RHEA:76159"/>
        <dbReference type="ChEBI" id="CHEBI:17051"/>
    </reaction>
    <physiologicalReaction direction="left-to-right" evidence="8">
        <dbReference type="Rhea" id="RHEA:76160"/>
    </physiologicalReaction>
</comment>
<evidence type="ECO:0000313" key="11">
    <source>
        <dbReference type="EMBL" id="MDO7882980.1"/>
    </source>
</evidence>
<keyword evidence="6 10" id="KW-0407">Ion channel</keyword>
<keyword evidence="2 10" id="KW-1003">Cell membrane</keyword>
<name>A0ABT9BPR2_9MICO</name>
<accession>A0ABT9BPR2</accession>
<evidence type="ECO:0000256" key="9">
    <source>
        <dbReference type="ARBA" id="ARBA00049940"/>
    </source>
</evidence>
<evidence type="ECO:0000313" key="12">
    <source>
        <dbReference type="Proteomes" id="UP001241072"/>
    </source>
</evidence>
<dbReference type="NCBIfam" id="TIGR00494">
    <property type="entry name" value="crcB"/>
    <property type="match status" value="1"/>
</dbReference>
<keyword evidence="12" id="KW-1185">Reference proteome</keyword>